<evidence type="ECO:0000313" key="3">
    <source>
        <dbReference type="EMBL" id="KAF2651168.1"/>
    </source>
</evidence>
<dbReference type="AlphaFoldDB" id="A0A6A6SXF9"/>
<name>A0A6A6SXF9_9PLEO</name>
<keyword evidence="4" id="KW-1185">Reference proteome</keyword>
<proteinExistence type="predicted"/>
<feature type="region of interest" description="Disordered" evidence="2">
    <location>
        <begin position="97"/>
        <end position="173"/>
    </location>
</feature>
<dbReference type="Proteomes" id="UP000799324">
    <property type="component" value="Unassembled WGS sequence"/>
</dbReference>
<gene>
    <name evidence="3" type="ORF">K491DRAFT_729926</name>
</gene>
<evidence type="ECO:0000313" key="4">
    <source>
        <dbReference type="Proteomes" id="UP000799324"/>
    </source>
</evidence>
<evidence type="ECO:0000256" key="2">
    <source>
        <dbReference type="SAM" id="MobiDB-lite"/>
    </source>
</evidence>
<evidence type="ECO:0000256" key="1">
    <source>
        <dbReference type="SAM" id="Coils"/>
    </source>
</evidence>
<keyword evidence="1" id="KW-0175">Coiled coil</keyword>
<feature type="compositionally biased region" description="Polar residues" evidence="2">
    <location>
        <begin position="143"/>
        <end position="154"/>
    </location>
</feature>
<reference evidence="3" key="1">
    <citation type="journal article" date="2020" name="Stud. Mycol.">
        <title>101 Dothideomycetes genomes: a test case for predicting lifestyles and emergence of pathogens.</title>
        <authorList>
            <person name="Haridas S."/>
            <person name="Albert R."/>
            <person name="Binder M."/>
            <person name="Bloem J."/>
            <person name="Labutti K."/>
            <person name="Salamov A."/>
            <person name="Andreopoulos B."/>
            <person name="Baker S."/>
            <person name="Barry K."/>
            <person name="Bills G."/>
            <person name="Bluhm B."/>
            <person name="Cannon C."/>
            <person name="Castanera R."/>
            <person name="Culley D."/>
            <person name="Daum C."/>
            <person name="Ezra D."/>
            <person name="Gonzalez J."/>
            <person name="Henrissat B."/>
            <person name="Kuo A."/>
            <person name="Liang C."/>
            <person name="Lipzen A."/>
            <person name="Lutzoni F."/>
            <person name="Magnuson J."/>
            <person name="Mondo S."/>
            <person name="Nolan M."/>
            <person name="Ohm R."/>
            <person name="Pangilinan J."/>
            <person name="Park H.-J."/>
            <person name="Ramirez L."/>
            <person name="Alfaro M."/>
            <person name="Sun H."/>
            <person name="Tritt A."/>
            <person name="Yoshinaga Y."/>
            <person name="Zwiers L.-H."/>
            <person name="Turgeon B."/>
            <person name="Goodwin S."/>
            <person name="Spatafora J."/>
            <person name="Crous P."/>
            <person name="Grigoriev I."/>
        </authorList>
    </citation>
    <scope>NUCLEOTIDE SEQUENCE</scope>
    <source>
        <strain evidence="3">CBS 122681</strain>
    </source>
</reference>
<sequence length="320" mass="35625">MGNVAVIIREGAVADQNTHTRMETPRPIKQSAPSLAAGQQPVERSKISPMLPTDNTNDLPPAPDQMESAGQRQDHNMIGADLTDGAVPVTENLAPVLNQNSGAKKRKSWLEQETPKIVMKKRKVEHNGRGPQLRDPVGHDQTLPAQKTNSTTQSKRSKNRGSHLKSSQAEAQDVHMQDAYMADIKDSSSHQNTVEAHLRRLSLPFIPEGPTSDEPVPLQGKFLTQQVGVNIEDVANYYAPNPKATPEDYKTKELESERDRIAIRIGQVNDILEDERGNYNRGFHPEMEGLLEALRRANDRLEDARMAQRTHLLKLNLGLE</sequence>
<organism evidence="3 4">
    <name type="scientific">Lophiostoma macrostomum CBS 122681</name>
    <dbReference type="NCBI Taxonomy" id="1314788"/>
    <lineage>
        <taxon>Eukaryota</taxon>
        <taxon>Fungi</taxon>
        <taxon>Dikarya</taxon>
        <taxon>Ascomycota</taxon>
        <taxon>Pezizomycotina</taxon>
        <taxon>Dothideomycetes</taxon>
        <taxon>Pleosporomycetidae</taxon>
        <taxon>Pleosporales</taxon>
        <taxon>Lophiostomataceae</taxon>
        <taxon>Lophiostoma</taxon>
    </lineage>
</organism>
<feature type="coiled-coil region" evidence="1">
    <location>
        <begin position="284"/>
        <end position="311"/>
    </location>
</feature>
<protein>
    <submittedName>
        <fullName evidence="3">Uncharacterized protein</fullName>
    </submittedName>
</protein>
<dbReference type="EMBL" id="MU004433">
    <property type="protein sequence ID" value="KAF2651168.1"/>
    <property type="molecule type" value="Genomic_DNA"/>
</dbReference>
<accession>A0A6A6SXF9</accession>
<feature type="region of interest" description="Disordered" evidence="2">
    <location>
        <begin position="15"/>
        <end position="72"/>
    </location>
</feature>